<sequence length="142" mass="15755">MTAEATELLRKAYDALSHGDVQPILGLLDDQIEWHEAEHIAYWPGGPFTGPDAVLEGVFARIGADFDGFVVDVHRISEFGETMLVQGRYRATARATGRPLDAQVAHVWDFHDGKAVRWQQYTDTLQFADVTDQTSGGALARR</sequence>
<dbReference type="OrthoDB" id="9781757at2"/>
<keyword evidence="3" id="KW-1185">Reference proteome</keyword>
<feature type="domain" description="SnoaL-like" evidence="1">
    <location>
        <begin position="10"/>
        <end position="118"/>
    </location>
</feature>
<dbReference type="PANTHER" id="PTHR41252">
    <property type="entry name" value="BLR2505 PROTEIN"/>
    <property type="match status" value="1"/>
</dbReference>
<gene>
    <name evidence="2" type="ORF">EKO23_22690</name>
</gene>
<dbReference type="Pfam" id="PF12680">
    <property type="entry name" value="SnoaL_2"/>
    <property type="match status" value="1"/>
</dbReference>
<reference evidence="2 3" key="1">
    <citation type="submission" date="2019-01" db="EMBL/GenBank/DDBJ databases">
        <title>Nocardioides guangzhouensis sp. nov., an actinobacterium isolated from soil.</title>
        <authorList>
            <person name="Fu Y."/>
            <person name="Cai Y."/>
            <person name="Lin Z."/>
            <person name="Chen P."/>
        </authorList>
    </citation>
    <scope>NUCLEOTIDE SEQUENCE [LARGE SCALE GENOMIC DNA]</scope>
    <source>
        <strain evidence="2 3">130</strain>
    </source>
</reference>
<dbReference type="EMBL" id="SDKM01000056">
    <property type="protein sequence ID" value="RYP81986.1"/>
    <property type="molecule type" value="Genomic_DNA"/>
</dbReference>
<protein>
    <submittedName>
        <fullName evidence="2">DUF4440 domain-containing protein</fullName>
    </submittedName>
</protein>
<dbReference type="AlphaFoldDB" id="A0A4Q4Z4U5"/>
<name>A0A4Q4Z4U5_9ACTN</name>
<dbReference type="SUPFAM" id="SSF54427">
    <property type="entry name" value="NTF2-like"/>
    <property type="match status" value="1"/>
</dbReference>
<dbReference type="Proteomes" id="UP000295198">
    <property type="component" value="Unassembled WGS sequence"/>
</dbReference>
<comment type="caution">
    <text evidence="2">The sequence shown here is derived from an EMBL/GenBank/DDBJ whole genome shotgun (WGS) entry which is preliminary data.</text>
</comment>
<dbReference type="InterPro" id="IPR032710">
    <property type="entry name" value="NTF2-like_dom_sf"/>
</dbReference>
<dbReference type="PANTHER" id="PTHR41252:SF1">
    <property type="entry name" value="BLR2505 PROTEIN"/>
    <property type="match status" value="1"/>
</dbReference>
<organism evidence="2 3">
    <name type="scientific">Nocardioides guangzhouensis</name>
    <dbReference type="NCBI Taxonomy" id="2497878"/>
    <lineage>
        <taxon>Bacteria</taxon>
        <taxon>Bacillati</taxon>
        <taxon>Actinomycetota</taxon>
        <taxon>Actinomycetes</taxon>
        <taxon>Propionibacteriales</taxon>
        <taxon>Nocardioidaceae</taxon>
        <taxon>Nocardioides</taxon>
    </lineage>
</organism>
<accession>A0A4Q4Z4U5</accession>
<evidence type="ECO:0000313" key="3">
    <source>
        <dbReference type="Proteomes" id="UP000295198"/>
    </source>
</evidence>
<dbReference type="RefSeq" id="WP_134720766.1">
    <property type="nucleotide sequence ID" value="NZ_SDKM01000056.1"/>
</dbReference>
<dbReference type="InterPro" id="IPR037401">
    <property type="entry name" value="SnoaL-like"/>
</dbReference>
<evidence type="ECO:0000259" key="1">
    <source>
        <dbReference type="Pfam" id="PF12680"/>
    </source>
</evidence>
<evidence type="ECO:0000313" key="2">
    <source>
        <dbReference type="EMBL" id="RYP81986.1"/>
    </source>
</evidence>
<proteinExistence type="predicted"/>
<dbReference type="Gene3D" id="3.10.450.50">
    <property type="match status" value="1"/>
</dbReference>